<protein>
    <submittedName>
        <fullName evidence="1">Uncharacterized protein</fullName>
    </submittedName>
</protein>
<evidence type="ECO:0000313" key="1">
    <source>
        <dbReference type="EMBL" id="KAI8428993.1"/>
    </source>
</evidence>
<comment type="caution">
    <text evidence="1">The sequence shown here is derived from an EMBL/GenBank/DDBJ whole genome shotgun (WGS) entry which is preliminary data.</text>
</comment>
<dbReference type="EMBL" id="CM046112">
    <property type="protein sequence ID" value="KAI8428993.1"/>
    <property type="molecule type" value="Genomic_DNA"/>
</dbReference>
<dbReference type="Proteomes" id="UP001064048">
    <property type="component" value="Chromosome 12"/>
</dbReference>
<gene>
    <name evidence="1" type="ORF">MSG28_007582</name>
</gene>
<sequence length="190" mass="21566">MSKYRELKELKQKINELQQKKSTRDEVTDALSDKAGIAALNGLVTMEQYQAVRGDFEKRIGHAYDKFNNKEITWQFNAETDEDLSETRPPVIGAETAPAKEDLTKKYRKCYPGYPVTHPIDPRSLICHHYCGTTAPTERESAFKMQISELNPNHGSKVGTDAKTPSASMYWCLVPSRLCPMMKLQHVGEE</sequence>
<accession>A0ACC0JYH3</accession>
<proteinExistence type="predicted"/>
<evidence type="ECO:0000313" key="2">
    <source>
        <dbReference type="Proteomes" id="UP001064048"/>
    </source>
</evidence>
<organism evidence="1 2">
    <name type="scientific">Choristoneura fumiferana</name>
    <name type="common">Spruce budworm moth</name>
    <name type="synonym">Archips fumiferana</name>
    <dbReference type="NCBI Taxonomy" id="7141"/>
    <lineage>
        <taxon>Eukaryota</taxon>
        <taxon>Metazoa</taxon>
        <taxon>Ecdysozoa</taxon>
        <taxon>Arthropoda</taxon>
        <taxon>Hexapoda</taxon>
        <taxon>Insecta</taxon>
        <taxon>Pterygota</taxon>
        <taxon>Neoptera</taxon>
        <taxon>Endopterygota</taxon>
        <taxon>Lepidoptera</taxon>
        <taxon>Glossata</taxon>
        <taxon>Ditrysia</taxon>
        <taxon>Tortricoidea</taxon>
        <taxon>Tortricidae</taxon>
        <taxon>Tortricinae</taxon>
        <taxon>Choristoneura</taxon>
    </lineage>
</organism>
<keyword evidence="2" id="KW-1185">Reference proteome</keyword>
<name>A0ACC0JYH3_CHOFU</name>
<reference evidence="1 2" key="1">
    <citation type="journal article" date="2022" name="Genome Biol. Evol.">
        <title>The Spruce Budworm Genome: Reconstructing the Evolutionary History of Antifreeze Proteins.</title>
        <authorList>
            <person name="Beliveau C."/>
            <person name="Gagne P."/>
            <person name="Picq S."/>
            <person name="Vernygora O."/>
            <person name="Keeling C.I."/>
            <person name="Pinkney K."/>
            <person name="Doucet D."/>
            <person name="Wen F."/>
            <person name="Johnston J.S."/>
            <person name="Maaroufi H."/>
            <person name="Boyle B."/>
            <person name="Laroche J."/>
            <person name="Dewar K."/>
            <person name="Juretic N."/>
            <person name="Blackburn G."/>
            <person name="Nisole A."/>
            <person name="Brunet B."/>
            <person name="Brandao M."/>
            <person name="Lumley L."/>
            <person name="Duan J."/>
            <person name="Quan G."/>
            <person name="Lucarotti C.J."/>
            <person name="Roe A.D."/>
            <person name="Sperling F.A.H."/>
            <person name="Levesque R.C."/>
            <person name="Cusson M."/>
        </authorList>
    </citation>
    <scope>NUCLEOTIDE SEQUENCE [LARGE SCALE GENOMIC DNA]</scope>
    <source>
        <strain evidence="1">Glfc:IPQL:Cfum</strain>
    </source>
</reference>